<dbReference type="Proteomes" id="UP000464597">
    <property type="component" value="Chromosome"/>
</dbReference>
<feature type="domain" description="ATPase AAA-type core" evidence="2">
    <location>
        <begin position="253"/>
        <end position="332"/>
    </location>
</feature>
<name>A0ABX6GV37_9MICO</name>
<dbReference type="InterPro" id="IPR051396">
    <property type="entry name" value="Bact_Antivir_Def_Nuclease"/>
</dbReference>
<dbReference type="Gene3D" id="3.40.50.300">
    <property type="entry name" value="P-loop containing nucleotide triphosphate hydrolases"/>
    <property type="match status" value="1"/>
</dbReference>
<feature type="region of interest" description="Disordered" evidence="1">
    <location>
        <begin position="128"/>
        <end position="153"/>
    </location>
</feature>
<sequence>MSKVHLIAGQNNSGKSNILRFAQLFLPAIASQENISAPRGADIPVGPSVSTNFQARLCLDFTLEDLSQSIFDRSLESLSVRARYLLESTFFNGSTFRHGESGIWFDLKLPEPGGSGIATLDPSQVERSAISDQPSVPSDDERRTTWGDINTSQASYRNGRDRAIAELSRAVKKLDIFSRIPKIQTIAAFRQIQPGEGAAFQPNGQGLIRQLAQLQQPQSAVYAESRAKFESINRFLQLVLDSPTARIRVPAEQDRLLVEMNGRVLDLDSLGTGVHQVIILATAATLIEGHLICMEEPEVHLHPILQRRLIRFLNEETTNQYLIATHSAHLLDSGLASISHVRLSSDGTSVEASVRPAQIAKIARDLGYRASDVVQSNCVIWVEGPSDRIYIRHWLRLLDPQLAENVDYSIMFYGGSLLRHLSSTDEEIDDFISLPRLNRNLVVVIDSDKTSQRAKINETKVRVRDAFNDHGTNTGYAWITSGYTIENYVPAEILNQAVVATHPRALPTWDGSRFTNPLAAQSLGRKSDPSKSAIASEVARKWTEGASMPAGLRREILKMSTWIREVNDLPAR</sequence>
<gene>
    <name evidence="3" type="ORF">GSU69_00450</name>
</gene>
<evidence type="ECO:0000313" key="4">
    <source>
        <dbReference type="Proteomes" id="UP000464597"/>
    </source>
</evidence>
<dbReference type="RefSeq" id="WP_159421733.1">
    <property type="nucleotide sequence ID" value="NZ_CP047180.1"/>
</dbReference>
<protein>
    <submittedName>
        <fullName evidence="3">AAA family ATPase</fullName>
    </submittedName>
</protein>
<keyword evidence="4" id="KW-1185">Reference proteome</keyword>
<evidence type="ECO:0000259" key="2">
    <source>
        <dbReference type="Pfam" id="PF13304"/>
    </source>
</evidence>
<evidence type="ECO:0000256" key="1">
    <source>
        <dbReference type="SAM" id="MobiDB-lite"/>
    </source>
</evidence>
<dbReference type="InterPro" id="IPR027417">
    <property type="entry name" value="P-loop_NTPase"/>
</dbReference>
<dbReference type="SUPFAM" id="SSF52540">
    <property type="entry name" value="P-loop containing nucleoside triphosphate hydrolases"/>
    <property type="match status" value="1"/>
</dbReference>
<dbReference type="PANTHER" id="PTHR43581">
    <property type="entry name" value="ATP/GTP PHOSPHATASE"/>
    <property type="match status" value="1"/>
</dbReference>
<proteinExistence type="predicted"/>
<dbReference type="EMBL" id="CP047180">
    <property type="protein sequence ID" value="QHC61323.1"/>
    <property type="molecule type" value="Genomic_DNA"/>
</dbReference>
<dbReference type="PANTHER" id="PTHR43581:SF2">
    <property type="entry name" value="EXCINUCLEASE ATPASE SUBUNIT"/>
    <property type="match status" value="1"/>
</dbReference>
<evidence type="ECO:0000313" key="3">
    <source>
        <dbReference type="EMBL" id="QHC61323.1"/>
    </source>
</evidence>
<dbReference type="InterPro" id="IPR003959">
    <property type="entry name" value="ATPase_AAA_core"/>
</dbReference>
<accession>A0ABX6GV37</accession>
<reference evidence="4" key="1">
    <citation type="submission" date="2019-12" db="EMBL/GenBank/DDBJ databases">
        <title>Complete and draft genome sequences of new strains and members of some known species of the genus Rathayibacter isolated from plants.</title>
        <authorList>
            <person name="Tarlachkov S.V."/>
            <person name="Starodumova I.P."/>
            <person name="Dorofeeva L.V."/>
            <person name="Prisyazhnaya N.V."/>
            <person name="Leyn S."/>
            <person name="Zlamal J."/>
            <person name="Elan M."/>
            <person name="Osterman A.L."/>
            <person name="Nadler S."/>
            <person name="Subbotin S.A."/>
            <person name="Evtushenko L.I."/>
        </authorList>
    </citation>
    <scope>NUCLEOTIDE SEQUENCE [LARGE SCALE GENOMIC DNA]</scope>
    <source>
        <strain evidence="4">VKM Ac-2802</strain>
    </source>
</reference>
<dbReference type="Pfam" id="PF13304">
    <property type="entry name" value="AAA_21"/>
    <property type="match status" value="1"/>
</dbReference>
<organism evidence="3 4">
    <name type="scientific">Rathayibacter festucae</name>
    <dbReference type="NCBI Taxonomy" id="110937"/>
    <lineage>
        <taxon>Bacteria</taxon>
        <taxon>Bacillati</taxon>
        <taxon>Actinomycetota</taxon>
        <taxon>Actinomycetes</taxon>
        <taxon>Micrococcales</taxon>
        <taxon>Microbacteriaceae</taxon>
        <taxon>Rathayibacter</taxon>
    </lineage>
</organism>